<dbReference type="AlphaFoldDB" id="A0A183EAJ0"/>
<dbReference type="OrthoDB" id="189920at2759"/>
<accession>A0A183EAJ0</accession>
<protein>
    <submittedName>
        <fullName evidence="3">Rap-GAP domain-containing protein</fullName>
    </submittedName>
</protein>
<proteinExistence type="predicted"/>
<gene>
    <name evidence="1" type="ORF">GPUH_LOCUS17979</name>
</gene>
<reference evidence="3" key="1">
    <citation type="submission" date="2016-06" db="UniProtKB">
        <authorList>
            <consortium name="WormBaseParasite"/>
        </authorList>
    </citation>
    <scope>IDENTIFICATION</scope>
</reference>
<dbReference type="WBParaSite" id="GPUH_0001800601-mRNA-1">
    <property type="protein sequence ID" value="GPUH_0001800601-mRNA-1"/>
    <property type="gene ID" value="GPUH_0001800601"/>
</dbReference>
<reference evidence="1 2" key="2">
    <citation type="submission" date="2018-11" db="EMBL/GenBank/DDBJ databases">
        <authorList>
            <consortium name="Pathogen Informatics"/>
        </authorList>
    </citation>
    <scope>NUCLEOTIDE SEQUENCE [LARGE SCALE GENOMIC DNA]</scope>
</reference>
<name>A0A183EAJ0_9BILA</name>
<keyword evidence="2" id="KW-1185">Reference proteome</keyword>
<evidence type="ECO:0000313" key="3">
    <source>
        <dbReference type="WBParaSite" id="GPUH_0001800601-mRNA-1"/>
    </source>
</evidence>
<organism evidence="3">
    <name type="scientific">Gongylonema pulchrum</name>
    <dbReference type="NCBI Taxonomy" id="637853"/>
    <lineage>
        <taxon>Eukaryota</taxon>
        <taxon>Metazoa</taxon>
        <taxon>Ecdysozoa</taxon>
        <taxon>Nematoda</taxon>
        <taxon>Chromadorea</taxon>
        <taxon>Rhabditida</taxon>
        <taxon>Spirurina</taxon>
        <taxon>Spiruromorpha</taxon>
        <taxon>Spiruroidea</taxon>
        <taxon>Gongylonematidae</taxon>
        <taxon>Gongylonema</taxon>
    </lineage>
</organism>
<evidence type="ECO:0000313" key="1">
    <source>
        <dbReference type="EMBL" id="VDN30812.1"/>
    </source>
</evidence>
<dbReference type="EMBL" id="UYRT01085995">
    <property type="protein sequence ID" value="VDN30812.1"/>
    <property type="molecule type" value="Genomic_DNA"/>
</dbReference>
<evidence type="ECO:0000313" key="2">
    <source>
        <dbReference type="Proteomes" id="UP000271098"/>
    </source>
</evidence>
<dbReference type="Proteomes" id="UP000271098">
    <property type="component" value="Unassembled WGS sequence"/>
</dbReference>
<sequence>MSFEGLYDCCFKNIGVVHFTTPSSKDGEEEQNELTTLDAVFASSRYVVFYVLSSSSPRSLELVTPLKHLIQRRNESNPGDSKE</sequence>